<evidence type="ECO:0000313" key="6">
    <source>
        <dbReference type="Proteomes" id="UP000235162"/>
    </source>
</evidence>
<dbReference type="Proteomes" id="UP000235162">
    <property type="component" value="Unassembled WGS sequence"/>
</dbReference>
<keyword evidence="6" id="KW-1185">Reference proteome</keyword>
<organism evidence="5 6">
    <name type="scientific">Halioglobus japonicus</name>
    <dbReference type="NCBI Taxonomy" id="930805"/>
    <lineage>
        <taxon>Bacteria</taxon>
        <taxon>Pseudomonadati</taxon>
        <taxon>Pseudomonadota</taxon>
        <taxon>Gammaproteobacteria</taxon>
        <taxon>Cellvibrionales</taxon>
        <taxon>Halieaceae</taxon>
        <taxon>Halioglobus</taxon>
    </lineage>
</organism>
<comment type="caution">
    <text evidence="5">The sequence shown here is derived from an EMBL/GenBank/DDBJ whole genome shotgun (WGS) entry which is preliminary data.</text>
</comment>
<evidence type="ECO:0000313" key="5">
    <source>
        <dbReference type="EMBL" id="PLW87901.1"/>
    </source>
</evidence>
<reference evidence="5 6" key="1">
    <citation type="submission" date="2018-01" db="EMBL/GenBank/DDBJ databases">
        <title>The draft genome sequence of Halioglobus japonicus S1-36.</title>
        <authorList>
            <person name="Du Z.-J."/>
            <person name="Shi M.-J."/>
        </authorList>
    </citation>
    <scope>NUCLEOTIDE SEQUENCE [LARGE SCALE GENOMIC DNA]</scope>
    <source>
        <strain evidence="5 6">S1-36</strain>
    </source>
</reference>
<dbReference type="RefSeq" id="WP_084200095.1">
    <property type="nucleotide sequence ID" value="NZ_BMYL01000001.1"/>
</dbReference>
<dbReference type="EMBL" id="PKUR01000001">
    <property type="protein sequence ID" value="PLW87901.1"/>
    <property type="molecule type" value="Genomic_DNA"/>
</dbReference>
<dbReference type="AlphaFoldDB" id="A0AAP8SPS7"/>
<dbReference type="PANTHER" id="PTHR35936">
    <property type="entry name" value="MEMBRANE-BOUND LYTIC MUREIN TRANSGLYCOSYLASE F"/>
    <property type="match status" value="1"/>
</dbReference>
<protein>
    <submittedName>
        <fullName evidence="5">Amino acid ABC transporter substrate-binding protein</fullName>
    </submittedName>
</protein>
<dbReference type="Pfam" id="PF00497">
    <property type="entry name" value="SBP_bac_3"/>
    <property type="match status" value="1"/>
</dbReference>
<sequence>MFRQIFLSLLFALVVIPAQAAGVLIVGLSADYPPLHFKQDGKIYGVEPDNARAVGKILNMRVELVELPFEELLPALDAGDIDVIMSGISITDARLEKMRFSEPYLKVGQMPILHQSKLGTHSQPWAIYREGVRVGVEPYTTGARFAEANLENAKLKYFDNPDAAFDGLRADEIDLYLHDAPTSWQLANAPENGDLISLYTPLTEEVLAWVVQKDNAALEQELNRALELMRANGSLQYILNRWIPVSIEVAN</sequence>
<keyword evidence="2 3" id="KW-0732">Signal</keyword>
<dbReference type="SMART" id="SM00062">
    <property type="entry name" value="PBPb"/>
    <property type="match status" value="1"/>
</dbReference>
<dbReference type="InterPro" id="IPR001638">
    <property type="entry name" value="Solute-binding_3/MltF_N"/>
</dbReference>
<feature type="chain" id="PRO_5042959433" evidence="3">
    <location>
        <begin position="21"/>
        <end position="251"/>
    </location>
</feature>
<dbReference type="CDD" id="cd13530">
    <property type="entry name" value="PBP2_peptides_like"/>
    <property type="match status" value="1"/>
</dbReference>
<comment type="similarity">
    <text evidence="1">Belongs to the bacterial solute-binding protein 3 family.</text>
</comment>
<evidence type="ECO:0000259" key="4">
    <source>
        <dbReference type="SMART" id="SM00062"/>
    </source>
</evidence>
<evidence type="ECO:0000256" key="1">
    <source>
        <dbReference type="ARBA" id="ARBA00010333"/>
    </source>
</evidence>
<feature type="domain" description="Solute-binding protein family 3/N-terminal" evidence="4">
    <location>
        <begin position="23"/>
        <end position="246"/>
    </location>
</feature>
<dbReference type="KEGG" id="hja:BST95_13320"/>
<dbReference type="SUPFAM" id="SSF53850">
    <property type="entry name" value="Periplasmic binding protein-like II"/>
    <property type="match status" value="1"/>
</dbReference>
<gene>
    <name evidence="5" type="ORF">C0029_04870</name>
</gene>
<feature type="signal peptide" evidence="3">
    <location>
        <begin position="1"/>
        <end position="20"/>
    </location>
</feature>
<name>A0AAP8SPS7_9GAMM</name>
<accession>A0AAP8SPS7</accession>
<evidence type="ECO:0000256" key="3">
    <source>
        <dbReference type="SAM" id="SignalP"/>
    </source>
</evidence>
<proteinExistence type="inferred from homology"/>
<dbReference type="PANTHER" id="PTHR35936:SF19">
    <property type="entry name" value="AMINO-ACID-BINDING PROTEIN YXEM-RELATED"/>
    <property type="match status" value="1"/>
</dbReference>
<evidence type="ECO:0000256" key="2">
    <source>
        <dbReference type="ARBA" id="ARBA00022729"/>
    </source>
</evidence>
<dbReference type="Gene3D" id="3.40.190.10">
    <property type="entry name" value="Periplasmic binding protein-like II"/>
    <property type="match status" value="2"/>
</dbReference>